<comment type="caution">
    <text evidence="1">The sequence shown here is derived from an EMBL/GenBank/DDBJ whole genome shotgun (WGS) entry which is preliminary data.</text>
</comment>
<reference evidence="1" key="1">
    <citation type="submission" date="2021-06" db="EMBL/GenBank/DDBJ databases">
        <authorList>
            <person name="Kallberg Y."/>
            <person name="Tangrot J."/>
            <person name="Rosling A."/>
        </authorList>
    </citation>
    <scope>NUCLEOTIDE SEQUENCE</scope>
    <source>
        <strain evidence="1">28 12/20/2015</strain>
    </source>
</reference>
<accession>A0ACA9N7Z8</accession>
<evidence type="ECO:0000313" key="2">
    <source>
        <dbReference type="Proteomes" id="UP000789366"/>
    </source>
</evidence>
<feature type="non-terminal residue" evidence="1">
    <location>
        <position position="1"/>
    </location>
</feature>
<organism evidence="1 2">
    <name type="scientific">Cetraspora pellucida</name>
    <dbReference type="NCBI Taxonomy" id="1433469"/>
    <lineage>
        <taxon>Eukaryota</taxon>
        <taxon>Fungi</taxon>
        <taxon>Fungi incertae sedis</taxon>
        <taxon>Mucoromycota</taxon>
        <taxon>Glomeromycotina</taxon>
        <taxon>Glomeromycetes</taxon>
        <taxon>Diversisporales</taxon>
        <taxon>Gigasporaceae</taxon>
        <taxon>Cetraspora</taxon>
    </lineage>
</organism>
<feature type="non-terminal residue" evidence="1">
    <location>
        <position position="141"/>
    </location>
</feature>
<protein>
    <submittedName>
        <fullName evidence="1">12733_t:CDS:1</fullName>
    </submittedName>
</protein>
<dbReference type="EMBL" id="CAJVPW010012377">
    <property type="protein sequence ID" value="CAG8634933.1"/>
    <property type="molecule type" value="Genomic_DNA"/>
</dbReference>
<proteinExistence type="predicted"/>
<dbReference type="Proteomes" id="UP000789366">
    <property type="component" value="Unassembled WGS sequence"/>
</dbReference>
<keyword evidence="2" id="KW-1185">Reference proteome</keyword>
<evidence type="ECO:0000313" key="1">
    <source>
        <dbReference type="EMBL" id="CAG8634933.1"/>
    </source>
</evidence>
<sequence>ILSAAQKHKICQVKEINPNIKNVDLATNYQVGKSTIMDILKEKDRWLAIMTKEEDKIKKFHRPKWPNLEEALGFWKKTGILPYNDPEELVDNQDSDMDDETRLAELIGCLSTDDSLTVYEYIHAKDDEIKGGLTEEEILEI</sequence>
<name>A0ACA9N7Z8_9GLOM</name>
<gene>
    <name evidence="1" type="ORF">SPELUC_LOCUS8349</name>
</gene>